<feature type="compositionally biased region" description="Polar residues" evidence="7">
    <location>
        <begin position="1"/>
        <end position="10"/>
    </location>
</feature>
<dbReference type="GO" id="GO:0005634">
    <property type="term" value="C:nucleus"/>
    <property type="evidence" value="ECO:0007669"/>
    <property type="project" value="UniProtKB-SubCell"/>
</dbReference>
<keyword evidence="4" id="KW-0779">Telomere</keyword>
<feature type="compositionally biased region" description="Polar residues" evidence="7">
    <location>
        <begin position="1487"/>
        <end position="1497"/>
    </location>
</feature>
<feature type="region of interest" description="Disordered" evidence="7">
    <location>
        <begin position="1292"/>
        <end position="1326"/>
    </location>
</feature>
<feature type="compositionally biased region" description="Basic and acidic residues" evidence="7">
    <location>
        <begin position="1375"/>
        <end position="1384"/>
    </location>
</feature>
<feature type="region of interest" description="Disordered" evidence="7">
    <location>
        <begin position="121"/>
        <end position="141"/>
    </location>
</feature>
<gene>
    <name evidence="9" type="ORF">GRF29_44g1746089</name>
</gene>
<dbReference type="InterPro" id="IPR016024">
    <property type="entry name" value="ARM-type_fold"/>
</dbReference>
<feature type="compositionally biased region" description="Polar residues" evidence="7">
    <location>
        <begin position="1443"/>
        <end position="1479"/>
    </location>
</feature>
<dbReference type="GO" id="GO:0000723">
    <property type="term" value="P:telomere maintenance"/>
    <property type="evidence" value="ECO:0007669"/>
    <property type="project" value="TreeGrafter"/>
</dbReference>
<dbReference type="PANTHER" id="PTHR22928:SF3">
    <property type="entry name" value="TELOMERE-ASSOCIATED PROTEIN RIF1"/>
    <property type="match status" value="1"/>
</dbReference>
<proteinExistence type="predicted"/>
<evidence type="ECO:0000256" key="7">
    <source>
        <dbReference type="SAM" id="MobiDB-lite"/>
    </source>
</evidence>
<dbReference type="InterPro" id="IPR022031">
    <property type="entry name" value="Rif1_N"/>
</dbReference>
<feature type="compositionally biased region" description="Polar residues" evidence="7">
    <location>
        <begin position="1632"/>
        <end position="1641"/>
    </location>
</feature>
<evidence type="ECO:0000313" key="9">
    <source>
        <dbReference type="EMBL" id="KAK3210140.1"/>
    </source>
</evidence>
<reference evidence="9 10" key="1">
    <citation type="submission" date="2021-02" db="EMBL/GenBank/DDBJ databases">
        <title>Genome assembly of Pseudopithomyces chartarum.</title>
        <authorList>
            <person name="Jauregui R."/>
            <person name="Singh J."/>
            <person name="Voisey C."/>
        </authorList>
    </citation>
    <scope>NUCLEOTIDE SEQUENCE [LARGE SCALE GENOMIC DNA]</scope>
    <source>
        <strain evidence="9 10">AGR01</strain>
    </source>
</reference>
<feature type="compositionally biased region" description="Polar residues" evidence="7">
    <location>
        <begin position="1292"/>
        <end position="1306"/>
    </location>
</feature>
<dbReference type="SUPFAM" id="SSF48371">
    <property type="entry name" value="ARM repeat"/>
    <property type="match status" value="1"/>
</dbReference>
<evidence type="ECO:0000313" key="10">
    <source>
        <dbReference type="Proteomes" id="UP001280581"/>
    </source>
</evidence>
<evidence type="ECO:0000256" key="6">
    <source>
        <dbReference type="ARBA" id="ARBA00023306"/>
    </source>
</evidence>
<dbReference type="EMBL" id="WVTA01000005">
    <property type="protein sequence ID" value="KAK3210140.1"/>
    <property type="molecule type" value="Genomic_DNA"/>
</dbReference>
<name>A0AAN6RIP4_9PLEO</name>
<feature type="region of interest" description="Disordered" evidence="7">
    <location>
        <begin position="1"/>
        <end position="80"/>
    </location>
</feature>
<dbReference type="Proteomes" id="UP001280581">
    <property type="component" value="Unassembled WGS sequence"/>
</dbReference>
<feature type="region of interest" description="Disordered" evidence="7">
    <location>
        <begin position="1107"/>
        <end position="1177"/>
    </location>
</feature>
<evidence type="ECO:0000259" key="8">
    <source>
        <dbReference type="Pfam" id="PF12231"/>
    </source>
</evidence>
<feature type="domain" description="Telomere-associated protein Rif1 N-terminal" evidence="8">
    <location>
        <begin position="159"/>
        <end position="529"/>
    </location>
</feature>
<evidence type="ECO:0000256" key="2">
    <source>
        <dbReference type="ARBA" id="ARBA00004574"/>
    </source>
</evidence>
<feature type="compositionally biased region" description="Basic and acidic residues" evidence="7">
    <location>
        <begin position="1123"/>
        <end position="1136"/>
    </location>
</feature>
<dbReference type="GO" id="GO:0140445">
    <property type="term" value="C:chromosome, telomeric repeat region"/>
    <property type="evidence" value="ECO:0007669"/>
    <property type="project" value="TreeGrafter"/>
</dbReference>
<feature type="region of interest" description="Disordered" evidence="7">
    <location>
        <begin position="1365"/>
        <end position="1384"/>
    </location>
</feature>
<feature type="compositionally biased region" description="Polar residues" evidence="7">
    <location>
        <begin position="56"/>
        <end position="65"/>
    </location>
</feature>
<evidence type="ECO:0000256" key="5">
    <source>
        <dbReference type="ARBA" id="ARBA00023242"/>
    </source>
</evidence>
<dbReference type="PANTHER" id="PTHR22928">
    <property type="entry name" value="TELOMERE-ASSOCIATED PROTEIN RIF1"/>
    <property type="match status" value="1"/>
</dbReference>
<organism evidence="9 10">
    <name type="scientific">Pseudopithomyces chartarum</name>
    <dbReference type="NCBI Taxonomy" id="1892770"/>
    <lineage>
        <taxon>Eukaryota</taxon>
        <taxon>Fungi</taxon>
        <taxon>Dikarya</taxon>
        <taxon>Ascomycota</taxon>
        <taxon>Pezizomycotina</taxon>
        <taxon>Dothideomycetes</taxon>
        <taxon>Pleosporomycetidae</taxon>
        <taxon>Pleosporales</taxon>
        <taxon>Massarineae</taxon>
        <taxon>Didymosphaeriaceae</taxon>
        <taxon>Pseudopithomyces</taxon>
    </lineage>
</organism>
<feature type="compositionally biased region" description="Polar residues" evidence="7">
    <location>
        <begin position="1155"/>
        <end position="1166"/>
    </location>
</feature>
<sequence length="1710" mass="189104">MVLSSSSQFHALSLRPPTPPREAHDTDQDAQAVLDFLDDPFGMKQPAPKLSGANVLLNTPQSSPLSHAPDPPSSVRSSTRKKRVNFEATADGNAAHLQTFLPLYSSPLRPLPQTRLTRPLKSILKPSDGPSPPSPTDQGIAPRHLESFAEMLESIMKQLASQTRSSRFDAYHALQQAMQRYEKMPDTQSLIDKMGLLTQFIQRDMHAIGINGTSLDSQLIGQALKFLMALLRIPDVRNAMPDEFCTYVVDRIIQVAADASLPKVVINTHLAVLMQQNFRPRTMTLARIERILDGLDTIEDRVSGLSVQAYRVRIYRKLIMQRPEVMSKHTERWIKHTLSALLSTLKDIHQSALDTTISAAKAFGNDRQVTKTVLTVVNKVKSDGETVTHGMVKQLERLLASDHAAMVPQVWAAVTALIPGCLDKNQFPAFAEWLTVFQMCFNSSKEDVKMHANIALGFLAYSVQLKEKTTSAWSKMLIRIPQAQFEGQRSQSKKSDREAATSAYFALLYHALGPAASHKQLDRYWSDFVVDFWKPLVRPSLEASSSSPKHAIAACRVLSALLNGTRKVCDPLRTLDLRPQALLQRDDLPSLDPQWVRKSVASILEFVEVLLDVTPWTCDDCKDKPSKTMWLALLSSLNNASSQEVMVSNDSKDAMAHLVNFLRRVWDTHTAQLALSQQKEDNWADKFCFLLESVVGQLGATRFSNKCIVRNEDDEFEVAATPSHRSRSHVTRTSPLLYFMDLIVNQSEGKLADSLRLRAINVLIKPCFDAQSIRLGRLELLRDCALLVDASARTPLSDSFWSEIANLTTASIAEQSSDPKDRGSRQFGKEYDIVVELLSLGFPYLAHQTAGERLLDSFAEAVRNEAGEGAVVLAVVENVSEKIINTTPSESKLSCLPFLSVILGRLPTSITRRIVEQNRQTLWPSSSNLGRTADFDPYSHLYGAIASTGSAAYNKFNVDDAPAIATFFVALRSSIQQCPVSLLPVYLRKSQETIRLWVEDSRKILESKAAWVKSVYNSVLRFWQEVCAAFHKLPRNNPQILQHFEALITGGFVSRRRAIVDLSVASWNTTFGREEKLIYPSRLEQALLRLSATVKLSLPGLDTGVGNKDAPSFYESESDTEVPEPRRRTPRAKETPFKITKSSRQSRSTSRSPMVPSSNSKRTSIGRTPKGRLRHEDSQLQFETIISSPSRNNQDSQVLTERQREVLDRQMSSSNPYADMRSTSPLPESITLARSPLEFHSDAFNPQYPPAEPARTPLRNVRALGPMDVFVGSSPTPQARPRSQELECDRTSIATPTAVRTVQRSQEAGDPGSSPPRFEKITQSRNDMLLVNNGLGSSKRDPEDERYDGYAMSFDDSITIDEDALLTGTPDEDPDAQRVTKDRTTAITTSSLDVQLTAQLDAEIQAQEGAVIVKEPRGRSNNTQHPVESSADDENEADKTMVDLSTVSGGQSNAETSSTSRVDESFGSQVAETDSPQTRSLRRSHRNSTIASPQSTNSKKRKSSSGRGPGRPKKIKSGQSPDGVASAMSTAQSQADRKLASPSPATASDTVVVPDTAPTRRVRRSASSLSQVENHSDDVVVEDTPAPKRARRSIDKDVSEAKYGGPAVGEQSAVAAQQANATPTASPERDNQSQATSNSVATPRRPRSIAERVFLTPRSIIDKLKEFKDAFWGSPQLTLNRQEEREADDLMFEIRRAVHAAGSRGGAANE</sequence>
<feature type="region of interest" description="Disordered" evidence="7">
    <location>
        <begin position="1411"/>
        <end position="1648"/>
    </location>
</feature>
<evidence type="ECO:0000256" key="1">
    <source>
        <dbReference type="ARBA" id="ARBA00004123"/>
    </source>
</evidence>
<feature type="compositionally biased region" description="Acidic residues" evidence="7">
    <location>
        <begin position="1365"/>
        <end position="1374"/>
    </location>
</feature>
<evidence type="ECO:0000256" key="3">
    <source>
        <dbReference type="ARBA" id="ARBA00022454"/>
    </source>
</evidence>
<accession>A0AAN6RIP4</accession>
<keyword evidence="5" id="KW-0539">Nucleus</keyword>
<keyword evidence="10" id="KW-1185">Reference proteome</keyword>
<feature type="compositionally biased region" description="Low complexity" evidence="7">
    <location>
        <begin position="1142"/>
        <end position="1152"/>
    </location>
</feature>
<protein>
    <recommendedName>
        <fullName evidence="8">Telomere-associated protein Rif1 N-terminal domain-containing protein</fullName>
    </recommendedName>
</protein>
<feature type="compositionally biased region" description="Basic residues" evidence="7">
    <location>
        <begin position="1498"/>
        <end position="1516"/>
    </location>
</feature>
<dbReference type="Pfam" id="PF12231">
    <property type="entry name" value="Rif1_N"/>
    <property type="match status" value="1"/>
</dbReference>
<comment type="caution">
    <text evidence="9">The sequence shown here is derived from an EMBL/GenBank/DDBJ whole genome shotgun (WGS) entry which is preliminary data.</text>
</comment>
<keyword evidence="6" id="KW-0131">Cell cycle</keyword>
<evidence type="ECO:0000256" key="4">
    <source>
        <dbReference type="ARBA" id="ARBA00022895"/>
    </source>
</evidence>
<comment type="subcellular location">
    <subcellularLocation>
        <location evidence="2">Chromosome</location>
        <location evidence="2">Telomere</location>
    </subcellularLocation>
    <subcellularLocation>
        <location evidence="1">Nucleus</location>
    </subcellularLocation>
</comment>
<keyword evidence="3" id="KW-0158">Chromosome</keyword>
<feature type="compositionally biased region" description="Polar residues" evidence="7">
    <location>
        <begin position="1614"/>
        <end position="1625"/>
    </location>
</feature>